<dbReference type="AlphaFoldDB" id="W4VR14"/>
<proteinExistence type="predicted"/>
<organism evidence="1 2">
    <name type="scientific">Gracilibacillus boraciitolerans JCM 21714</name>
    <dbReference type="NCBI Taxonomy" id="1298598"/>
    <lineage>
        <taxon>Bacteria</taxon>
        <taxon>Bacillati</taxon>
        <taxon>Bacillota</taxon>
        <taxon>Bacilli</taxon>
        <taxon>Bacillales</taxon>
        <taxon>Bacillaceae</taxon>
        <taxon>Gracilibacillus</taxon>
    </lineage>
</organism>
<dbReference type="eggNOG" id="COG0699">
    <property type="taxonomic scope" value="Bacteria"/>
</dbReference>
<accession>W4VR14</accession>
<reference evidence="1 2" key="1">
    <citation type="journal article" date="2014" name="Genome Announc.">
        <title>Draft Genome Sequence of the Boron-Tolerant and Moderately Halotolerant Bacterium Gracilibacillus boraciitolerans JCM 21714T.</title>
        <authorList>
            <person name="Ahmed I."/>
            <person name="Oshima K."/>
            <person name="Suda W."/>
            <person name="Kitamura K."/>
            <person name="Iida T."/>
            <person name="Ohmori Y."/>
            <person name="Fujiwara T."/>
            <person name="Hattori M."/>
            <person name="Ohkuma M."/>
        </authorList>
    </citation>
    <scope>NUCLEOTIDE SEQUENCE [LARGE SCALE GENOMIC DNA]</scope>
    <source>
        <strain evidence="1 2">JCM 21714</strain>
    </source>
</reference>
<name>W4VR14_9BACI</name>
<evidence type="ECO:0000313" key="2">
    <source>
        <dbReference type="Proteomes" id="UP000019102"/>
    </source>
</evidence>
<sequence>MHHIRITLDNDGAVKGSARFTDYQGNNTAIGLTVVKNYNQVNQQHIEEQIENMDEDAKTVYEQAKEDYENGEIDKSVYDSIVSGLLNSGAAFVKNALTSKVTNEVSERIASSIVSWVQRNTWDFVDPALAFQTVGGAVVTNGAPPSALTSAIRTGGARYGAPIVGSAIDFRIQIYNGEDATDAAIKTAGHLGAGLAGAAIGSAIPVPVLGTAIGFAIGVGGSMLFDFVYDNKETIINGVKDFADEAVNTVKDVGGAIGDATKGLFSGLGSAFG</sequence>
<dbReference type="EMBL" id="BAVS01000067">
    <property type="protein sequence ID" value="GAE95479.1"/>
    <property type="molecule type" value="Genomic_DNA"/>
</dbReference>
<protein>
    <submittedName>
        <fullName evidence="1">Lmo0069 homolog within ESAT-6 gene cluster</fullName>
    </submittedName>
</protein>
<evidence type="ECO:0000313" key="1">
    <source>
        <dbReference type="EMBL" id="GAE95479.1"/>
    </source>
</evidence>
<dbReference type="STRING" id="1298598.JCM21714_4741"/>
<keyword evidence="2" id="KW-1185">Reference proteome</keyword>
<comment type="caution">
    <text evidence="1">The sequence shown here is derived from an EMBL/GenBank/DDBJ whole genome shotgun (WGS) entry which is preliminary data.</text>
</comment>
<gene>
    <name evidence="1" type="ORF">JCM21714_4741</name>
</gene>
<dbReference type="Proteomes" id="UP000019102">
    <property type="component" value="Unassembled WGS sequence"/>
</dbReference>